<keyword evidence="13" id="KW-0408">Iron</keyword>
<feature type="domain" description="FAD-binding 8" evidence="19">
    <location>
        <begin position="453"/>
        <end position="543"/>
    </location>
</feature>
<evidence type="ECO:0000256" key="10">
    <source>
        <dbReference type="ARBA" id="ARBA00022982"/>
    </source>
</evidence>
<dbReference type="SUPFAM" id="SSF52343">
    <property type="entry name" value="Ferredoxin reductase-like, C-terminal NADP-linked domain"/>
    <property type="match status" value="1"/>
</dbReference>
<dbReference type="GO" id="GO:0006826">
    <property type="term" value="P:iron ion transport"/>
    <property type="evidence" value="ECO:0007669"/>
    <property type="project" value="TreeGrafter"/>
</dbReference>
<keyword evidence="4" id="KW-0349">Heme</keyword>
<dbReference type="SFLD" id="SFLDG01168">
    <property type="entry name" value="Ferric_reductase_subgroup_(FRE"/>
    <property type="match status" value="1"/>
</dbReference>
<evidence type="ECO:0000313" key="21">
    <source>
        <dbReference type="EMBL" id="CAI4045808.1"/>
    </source>
</evidence>
<evidence type="ECO:0000256" key="15">
    <source>
        <dbReference type="ARBA" id="ARBA00023136"/>
    </source>
</evidence>
<comment type="subcellular location">
    <subcellularLocation>
        <location evidence="2">Membrane</location>
        <topology evidence="2">Multi-pass membrane protein</topology>
    </subcellularLocation>
</comment>
<feature type="chain" id="PRO_5041467512" description="Ferric-chelate reductase (NADPH)" evidence="17">
    <location>
        <begin position="18"/>
        <end position="715"/>
    </location>
</feature>
<keyword evidence="8" id="KW-0274">FAD</keyword>
<dbReference type="GO" id="GO:0000293">
    <property type="term" value="F:ferric-chelate reductase activity"/>
    <property type="evidence" value="ECO:0007669"/>
    <property type="project" value="UniProtKB-ARBA"/>
</dbReference>
<feature type="transmembrane region" description="Helical" evidence="16">
    <location>
        <begin position="417"/>
        <end position="437"/>
    </location>
</feature>
<evidence type="ECO:0000256" key="12">
    <source>
        <dbReference type="ARBA" id="ARBA00023002"/>
    </source>
</evidence>
<dbReference type="GO" id="GO:0005886">
    <property type="term" value="C:plasma membrane"/>
    <property type="evidence" value="ECO:0007669"/>
    <property type="project" value="TreeGrafter"/>
</dbReference>
<feature type="transmembrane region" description="Helical" evidence="16">
    <location>
        <begin position="208"/>
        <end position="226"/>
    </location>
</feature>
<evidence type="ECO:0000256" key="7">
    <source>
        <dbReference type="ARBA" id="ARBA00022729"/>
    </source>
</evidence>
<evidence type="ECO:0000256" key="5">
    <source>
        <dbReference type="ARBA" id="ARBA00022630"/>
    </source>
</evidence>
<evidence type="ECO:0000256" key="8">
    <source>
        <dbReference type="ARBA" id="ARBA00022827"/>
    </source>
</evidence>
<evidence type="ECO:0000259" key="18">
    <source>
        <dbReference type="Pfam" id="PF01794"/>
    </source>
</evidence>
<keyword evidence="11 16" id="KW-1133">Transmembrane helix</keyword>
<keyword evidence="4" id="KW-0479">Metal-binding</keyword>
<evidence type="ECO:0000256" key="2">
    <source>
        <dbReference type="ARBA" id="ARBA00004141"/>
    </source>
</evidence>
<evidence type="ECO:0000256" key="13">
    <source>
        <dbReference type="ARBA" id="ARBA00023004"/>
    </source>
</evidence>
<feature type="domain" description="Ferric oxidoreductase" evidence="18">
    <location>
        <begin position="287"/>
        <end position="404"/>
    </location>
</feature>
<evidence type="ECO:0000256" key="1">
    <source>
        <dbReference type="ARBA" id="ARBA00001974"/>
    </source>
</evidence>
<evidence type="ECO:0000256" key="17">
    <source>
        <dbReference type="SAM" id="SignalP"/>
    </source>
</evidence>
<evidence type="ECO:0000259" key="19">
    <source>
        <dbReference type="Pfam" id="PF08022"/>
    </source>
</evidence>
<organism evidence="21 22">
    <name type="scientific">Saccharomyces uvarum</name>
    <name type="common">Yeast</name>
    <name type="synonym">Saccharomyces bayanus var. uvarum</name>
    <dbReference type="NCBI Taxonomy" id="230603"/>
    <lineage>
        <taxon>Eukaryota</taxon>
        <taxon>Fungi</taxon>
        <taxon>Dikarya</taxon>
        <taxon>Ascomycota</taxon>
        <taxon>Saccharomycotina</taxon>
        <taxon>Saccharomycetes</taxon>
        <taxon>Saccharomycetales</taxon>
        <taxon>Saccharomycetaceae</taxon>
        <taxon>Saccharomyces</taxon>
    </lineage>
</organism>
<dbReference type="EMBL" id="OX365923">
    <property type="protein sequence ID" value="CAI4045808.1"/>
    <property type="molecule type" value="Genomic_DNA"/>
</dbReference>
<dbReference type="Proteomes" id="UP001162090">
    <property type="component" value="Chromosome 12"/>
</dbReference>
<feature type="signal peptide" evidence="17">
    <location>
        <begin position="1"/>
        <end position="17"/>
    </location>
</feature>
<dbReference type="InterPro" id="IPR039261">
    <property type="entry name" value="FNR_nucleotide-bd"/>
</dbReference>
<protein>
    <recommendedName>
        <fullName evidence="23">Ferric-chelate reductase (NADPH)</fullName>
    </recommendedName>
</protein>
<comment type="cofactor">
    <cofactor evidence="1">
        <name>FAD</name>
        <dbReference type="ChEBI" id="CHEBI:57692"/>
    </cofactor>
</comment>
<evidence type="ECO:0000256" key="16">
    <source>
        <dbReference type="SAM" id="Phobius"/>
    </source>
</evidence>
<evidence type="ECO:0000256" key="6">
    <source>
        <dbReference type="ARBA" id="ARBA00022692"/>
    </source>
</evidence>
<feature type="transmembrane region" description="Helical" evidence="16">
    <location>
        <begin position="388"/>
        <end position="405"/>
    </location>
</feature>
<evidence type="ECO:0000256" key="3">
    <source>
        <dbReference type="ARBA" id="ARBA00022448"/>
    </source>
</evidence>
<feature type="transmembrane region" description="Helical" evidence="16">
    <location>
        <begin position="325"/>
        <end position="346"/>
    </location>
</feature>
<evidence type="ECO:0000256" key="11">
    <source>
        <dbReference type="ARBA" id="ARBA00022989"/>
    </source>
</evidence>
<dbReference type="AlphaFoldDB" id="A0AA35J426"/>
<keyword evidence="9" id="KW-0521">NADP</keyword>
<keyword evidence="15 16" id="KW-0472">Membrane</keyword>
<dbReference type="InterPro" id="IPR051410">
    <property type="entry name" value="Ferric/Cupric_Reductase"/>
</dbReference>
<reference evidence="21" key="1">
    <citation type="submission" date="2022-10" db="EMBL/GenBank/DDBJ databases">
        <authorList>
            <person name="Byrne P K."/>
        </authorList>
    </citation>
    <scope>NUCLEOTIDE SEQUENCE</scope>
    <source>
        <strain evidence="21">CBS7001</strain>
    </source>
</reference>
<keyword evidence="7 17" id="KW-0732">Signal</keyword>
<keyword evidence="6 16" id="KW-0812">Transmembrane</keyword>
<dbReference type="GO" id="GO:0006879">
    <property type="term" value="P:intracellular iron ion homeostasis"/>
    <property type="evidence" value="ECO:0007669"/>
    <property type="project" value="TreeGrafter"/>
</dbReference>
<dbReference type="InterPro" id="IPR013121">
    <property type="entry name" value="Fe_red_NAD-bd_6"/>
</dbReference>
<keyword evidence="5" id="KW-0285">Flavoprotein</keyword>
<evidence type="ECO:0000256" key="4">
    <source>
        <dbReference type="ARBA" id="ARBA00022617"/>
    </source>
</evidence>
<dbReference type="PANTHER" id="PTHR32361:SF9">
    <property type="entry name" value="FERRIC REDUCTASE TRANSMEMBRANE COMPONENT 3-RELATED"/>
    <property type="match status" value="1"/>
</dbReference>
<dbReference type="CDD" id="cd06186">
    <property type="entry name" value="NOX_Duox_like_FAD_NADP"/>
    <property type="match status" value="1"/>
</dbReference>
<sequence length="715" mass="81920">MQRSLLLLTWLLSLASAFNIKIPHTEKRDKIENNAVLACASYTNTLKWSFDRSLAPGFYSTVCSYPPAFDTWSLCTFNALTDHAVSMGNASFEKSLGNVRNMCSFVDKRFSNISLEQYYSSLNNASAHAINHYNSTEWLSTSVRADFKTRSKWVRAFHANAYNLDISSVYGAYLSYYFVVVGVIAVFFHMSHYHGLNRVLFRCRLINLIRGHLILPTFLIGKHANYFKFLDFEIFTGLMPNSLESWIIIGYSLANVIFLSIDYIIDPYNLIFKNNLAQFTRLLADRSGILAFTQFPLIIIFAARNSFLEFLTGLKFNSFISFHKWIGRIMVLNAIVHSLSFSLFAVINHNYLIMSKQLYWKFGIVATTTLCVLLVLSLGMVRKTHYEFFLYTHIVLAVLFFYGCWMHVKDFDGWKEWIVVSLIIWVLEKVFRIWNILKFRFPRATLVNLNTSQSPHEEMFRVIIPKPNSKWQSKPGQYCFVYFLHPLVFWQCHPFTIIDEGDKCVIVIKPKNGLTRVIYKQVLRSLNGKLQLRVAVEGPYGPSNQKLDKFDHLLLLSGGSGLPGPLDHAIKLSQTTAKPSIQLIIAIKNLSFLNGYKSEILKLKQNQDQDQANVDVQVFLTQKPPTGKRPTAHDQLINLSDITTELTGFVQIRHTRPNFHELINESMKNRSPADSAAIVCCGPPALVDDVRNTVSQAVIDHPGSVIEYFEEYQCW</sequence>
<dbReference type="Pfam" id="PF08022">
    <property type="entry name" value="FAD_binding_8"/>
    <property type="match status" value="1"/>
</dbReference>
<feature type="transmembrane region" description="Helical" evidence="16">
    <location>
        <begin position="286"/>
        <end position="305"/>
    </location>
</feature>
<feature type="transmembrane region" description="Helical" evidence="16">
    <location>
        <begin position="170"/>
        <end position="188"/>
    </location>
</feature>
<name>A0AA35J426_SACUV</name>
<feature type="transmembrane region" description="Helical" evidence="16">
    <location>
        <begin position="246"/>
        <end position="265"/>
    </location>
</feature>
<evidence type="ECO:0000259" key="20">
    <source>
        <dbReference type="Pfam" id="PF08030"/>
    </source>
</evidence>
<dbReference type="PANTHER" id="PTHR32361">
    <property type="entry name" value="FERRIC/CUPRIC REDUCTASE TRANSMEMBRANE COMPONENT"/>
    <property type="match status" value="1"/>
</dbReference>
<feature type="transmembrane region" description="Helical" evidence="16">
    <location>
        <begin position="358"/>
        <end position="382"/>
    </location>
</feature>
<gene>
    <name evidence="21" type="primary">SUVC12G0120</name>
    <name evidence="21" type="ORF">SUVC_12G0120</name>
</gene>
<keyword evidence="14" id="KW-0406">Ion transport</keyword>
<dbReference type="Pfam" id="PF01794">
    <property type="entry name" value="Ferric_reduct"/>
    <property type="match status" value="1"/>
</dbReference>
<dbReference type="InterPro" id="IPR013130">
    <property type="entry name" value="Fe3_Rdtase_TM_dom"/>
</dbReference>
<accession>A0AA35J426</accession>
<evidence type="ECO:0008006" key="23">
    <source>
        <dbReference type="Google" id="ProtNLM"/>
    </source>
</evidence>
<keyword evidence="12" id="KW-0560">Oxidoreductase</keyword>
<dbReference type="Gene3D" id="3.40.50.80">
    <property type="entry name" value="Nucleotide-binding domain of ferredoxin-NADP reductase (FNR) module"/>
    <property type="match status" value="1"/>
</dbReference>
<keyword evidence="10" id="KW-0249">Electron transport</keyword>
<proteinExistence type="predicted"/>
<dbReference type="SFLD" id="SFLDS00052">
    <property type="entry name" value="Ferric_Reductase_Domain"/>
    <property type="match status" value="1"/>
</dbReference>
<evidence type="ECO:0000256" key="9">
    <source>
        <dbReference type="ARBA" id="ARBA00022857"/>
    </source>
</evidence>
<dbReference type="InterPro" id="IPR013112">
    <property type="entry name" value="FAD-bd_8"/>
</dbReference>
<evidence type="ECO:0000256" key="14">
    <source>
        <dbReference type="ARBA" id="ARBA00023065"/>
    </source>
</evidence>
<keyword evidence="3" id="KW-0813">Transport</keyword>
<dbReference type="GO" id="GO:0015677">
    <property type="term" value="P:copper ion import"/>
    <property type="evidence" value="ECO:0007669"/>
    <property type="project" value="TreeGrafter"/>
</dbReference>
<feature type="domain" description="Ferric reductase NAD binding" evidence="20">
    <location>
        <begin position="550"/>
        <end position="694"/>
    </location>
</feature>
<dbReference type="Pfam" id="PF08030">
    <property type="entry name" value="NAD_binding_6"/>
    <property type="match status" value="1"/>
</dbReference>
<evidence type="ECO:0000313" key="22">
    <source>
        <dbReference type="Proteomes" id="UP001162090"/>
    </source>
</evidence>